<feature type="compositionally biased region" description="Basic residues" evidence="1">
    <location>
        <begin position="120"/>
        <end position="129"/>
    </location>
</feature>
<dbReference type="KEGG" id="hro:HELRODRAFT_166920"/>
<gene>
    <name evidence="3" type="primary">20201713</name>
    <name evidence="2" type="ORF">HELRODRAFT_166920</name>
</gene>
<keyword evidence="4" id="KW-1185">Reference proteome</keyword>
<evidence type="ECO:0000256" key="1">
    <source>
        <dbReference type="SAM" id="MobiDB-lite"/>
    </source>
</evidence>
<sequence length="171" mass="20418">MWYLVAYLHWSATNLKFLTPKYLDFYLKIYMYNVQEIGQTNFLSTTTSILDVSEASSDWGREYEDEDTWFECPIDYQTGPDTHLFPTRDVALSLRMAKYRRSTGMQQYSDAVLPSSSRRSSIKAKRRNVRNLEKEQMNAEDFWELDVRHDKPYRHMMTTNRNGWNCPRLRA</sequence>
<reference evidence="3" key="3">
    <citation type="submission" date="2015-06" db="UniProtKB">
        <authorList>
            <consortium name="EnsemblMetazoa"/>
        </authorList>
    </citation>
    <scope>IDENTIFICATION</scope>
</reference>
<dbReference type="GeneID" id="20201713"/>
<dbReference type="AlphaFoldDB" id="T1EYR3"/>
<dbReference type="Proteomes" id="UP000015101">
    <property type="component" value="Unassembled WGS sequence"/>
</dbReference>
<dbReference type="InParanoid" id="T1EYR3"/>
<dbReference type="RefSeq" id="XP_009010337.1">
    <property type="nucleotide sequence ID" value="XM_009012089.1"/>
</dbReference>
<dbReference type="HOGENOM" id="CLU_1564546_0_0_1"/>
<accession>T1EYR3</accession>
<reference evidence="4" key="1">
    <citation type="submission" date="2012-12" db="EMBL/GenBank/DDBJ databases">
        <authorList>
            <person name="Hellsten U."/>
            <person name="Grimwood J."/>
            <person name="Chapman J.A."/>
            <person name="Shapiro H."/>
            <person name="Aerts A."/>
            <person name="Otillar R.P."/>
            <person name="Terry A.Y."/>
            <person name="Boore J.L."/>
            <person name="Simakov O."/>
            <person name="Marletaz F."/>
            <person name="Cho S.-J."/>
            <person name="Edsinger-Gonzales E."/>
            <person name="Havlak P."/>
            <person name="Kuo D.-H."/>
            <person name="Larsson T."/>
            <person name="Lv J."/>
            <person name="Arendt D."/>
            <person name="Savage R."/>
            <person name="Osoegawa K."/>
            <person name="de Jong P."/>
            <person name="Lindberg D.R."/>
            <person name="Seaver E.C."/>
            <person name="Weisblat D.A."/>
            <person name="Putnam N.H."/>
            <person name="Grigoriev I.V."/>
            <person name="Rokhsar D.S."/>
        </authorList>
    </citation>
    <scope>NUCLEOTIDE SEQUENCE</scope>
</reference>
<protein>
    <submittedName>
        <fullName evidence="2 3">Uncharacterized protein</fullName>
    </submittedName>
</protein>
<evidence type="ECO:0000313" key="3">
    <source>
        <dbReference type="EnsemblMetazoa" id="HelroP166920"/>
    </source>
</evidence>
<dbReference type="CTD" id="20201713"/>
<dbReference type="EMBL" id="KB095812">
    <property type="protein sequence ID" value="ESO11849.1"/>
    <property type="molecule type" value="Genomic_DNA"/>
</dbReference>
<dbReference type="EMBL" id="AMQM01002597">
    <property type="status" value="NOT_ANNOTATED_CDS"/>
    <property type="molecule type" value="Genomic_DNA"/>
</dbReference>
<evidence type="ECO:0000313" key="4">
    <source>
        <dbReference type="Proteomes" id="UP000015101"/>
    </source>
</evidence>
<dbReference type="EMBL" id="AMQM01002598">
    <property type="status" value="NOT_ANNOTATED_CDS"/>
    <property type="molecule type" value="Genomic_DNA"/>
</dbReference>
<proteinExistence type="predicted"/>
<evidence type="ECO:0000313" key="2">
    <source>
        <dbReference type="EMBL" id="ESO11849.1"/>
    </source>
</evidence>
<dbReference type="EnsemblMetazoa" id="HelroT166920">
    <property type="protein sequence ID" value="HelroP166920"/>
    <property type="gene ID" value="HelroG166920"/>
</dbReference>
<feature type="region of interest" description="Disordered" evidence="1">
    <location>
        <begin position="107"/>
        <end position="129"/>
    </location>
</feature>
<name>T1EYR3_HELRO</name>
<organism evidence="3 4">
    <name type="scientific">Helobdella robusta</name>
    <name type="common">Californian leech</name>
    <dbReference type="NCBI Taxonomy" id="6412"/>
    <lineage>
        <taxon>Eukaryota</taxon>
        <taxon>Metazoa</taxon>
        <taxon>Spiralia</taxon>
        <taxon>Lophotrochozoa</taxon>
        <taxon>Annelida</taxon>
        <taxon>Clitellata</taxon>
        <taxon>Hirudinea</taxon>
        <taxon>Rhynchobdellida</taxon>
        <taxon>Glossiphoniidae</taxon>
        <taxon>Helobdella</taxon>
    </lineage>
</organism>
<reference evidence="2 4" key="2">
    <citation type="journal article" date="2013" name="Nature">
        <title>Insights into bilaterian evolution from three spiralian genomes.</title>
        <authorList>
            <person name="Simakov O."/>
            <person name="Marletaz F."/>
            <person name="Cho S.J."/>
            <person name="Edsinger-Gonzales E."/>
            <person name="Havlak P."/>
            <person name="Hellsten U."/>
            <person name="Kuo D.H."/>
            <person name="Larsson T."/>
            <person name="Lv J."/>
            <person name="Arendt D."/>
            <person name="Savage R."/>
            <person name="Osoegawa K."/>
            <person name="de Jong P."/>
            <person name="Grimwood J."/>
            <person name="Chapman J.A."/>
            <person name="Shapiro H."/>
            <person name="Aerts A."/>
            <person name="Otillar R.P."/>
            <person name="Terry A.Y."/>
            <person name="Boore J.L."/>
            <person name="Grigoriev I.V."/>
            <person name="Lindberg D.R."/>
            <person name="Seaver E.C."/>
            <person name="Weisblat D.A."/>
            <person name="Putnam N.H."/>
            <person name="Rokhsar D.S."/>
        </authorList>
    </citation>
    <scope>NUCLEOTIDE SEQUENCE</scope>
</reference>